<feature type="transmembrane region" description="Helical" evidence="1">
    <location>
        <begin position="20"/>
        <end position="38"/>
    </location>
</feature>
<keyword evidence="1" id="KW-0812">Transmembrane</keyword>
<dbReference type="Proteomes" id="UP000192277">
    <property type="component" value="Unassembled WGS sequence"/>
</dbReference>
<evidence type="ECO:0000313" key="2">
    <source>
        <dbReference type="EMBL" id="OQP46328.1"/>
    </source>
</evidence>
<keyword evidence="1" id="KW-1133">Transmembrane helix</keyword>
<feature type="transmembrane region" description="Helical" evidence="1">
    <location>
        <begin position="45"/>
        <end position="63"/>
    </location>
</feature>
<accession>A0ABX3NUN1</accession>
<keyword evidence="3" id="KW-1185">Reference proteome</keyword>
<feature type="transmembrane region" description="Helical" evidence="1">
    <location>
        <begin position="69"/>
        <end position="91"/>
    </location>
</feature>
<reference evidence="2 3" key="1">
    <citation type="submission" date="2016-04" db="EMBL/GenBank/DDBJ databases">
        <authorList>
            <person name="Chen L."/>
            <person name="Zhuang W."/>
            <person name="Wang G."/>
        </authorList>
    </citation>
    <scope>NUCLEOTIDE SEQUENCE [LARGE SCALE GENOMIC DNA]</scope>
    <source>
        <strain evidence="3">GR20</strain>
    </source>
</reference>
<name>A0ABX3NUN1_9BACT</name>
<dbReference type="EMBL" id="LWBO01000015">
    <property type="protein sequence ID" value="OQP46328.1"/>
    <property type="molecule type" value="Genomic_DNA"/>
</dbReference>
<evidence type="ECO:0000256" key="1">
    <source>
        <dbReference type="SAM" id="Phobius"/>
    </source>
</evidence>
<gene>
    <name evidence="2" type="ORF">A4D02_31520</name>
</gene>
<sequence>MYSFLNDIILLNLSAKLFLSTYTLVEFFLFSYFIWLIIEGRFFKKVIATVSTLFIIFICYYFFTTKWNFFDSVPVACESILIFTFSLYYLFEQINKPRVLFIYNTSMFWVILGFLVYLAGSFFIYTFVDEIDSRDIGKFWFITFIFNTIKNLFFSIAFSLREAKDKNSSSLSSYDNFFKNPYNPL</sequence>
<feature type="transmembrane region" description="Helical" evidence="1">
    <location>
        <begin position="103"/>
        <end position="127"/>
    </location>
</feature>
<feature type="transmembrane region" description="Helical" evidence="1">
    <location>
        <begin position="139"/>
        <end position="160"/>
    </location>
</feature>
<evidence type="ECO:0000313" key="3">
    <source>
        <dbReference type="Proteomes" id="UP000192277"/>
    </source>
</evidence>
<organism evidence="2 3">
    <name type="scientific">Niastella koreensis</name>
    <dbReference type="NCBI Taxonomy" id="354356"/>
    <lineage>
        <taxon>Bacteria</taxon>
        <taxon>Pseudomonadati</taxon>
        <taxon>Bacteroidota</taxon>
        <taxon>Chitinophagia</taxon>
        <taxon>Chitinophagales</taxon>
        <taxon>Chitinophagaceae</taxon>
        <taxon>Niastella</taxon>
    </lineage>
</organism>
<keyword evidence="1" id="KW-0472">Membrane</keyword>
<proteinExistence type="predicted"/>
<protein>
    <submittedName>
        <fullName evidence="2">Uncharacterized protein</fullName>
    </submittedName>
</protein>
<comment type="caution">
    <text evidence="2">The sequence shown here is derived from an EMBL/GenBank/DDBJ whole genome shotgun (WGS) entry which is preliminary data.</text>
</comment>